<reference evidence="3 4" key="1">
    <citation type="submission" date="2019-07" db="EMBL/GenBank/DDBJ databases">
        <title>Reinekea sp. strain SSH23 genome sequencing and assembly.</title>
        <authorList>
            <person name="Kim I."/>
        </authorList>
    </citation>
    <scope>NUCLEOTIDE SEQUENCE [LARGE SCALE GENOMIC DNA]</scope>
    <source>
        <strain evidence="3 4">SSH23</strain>
    </source>
</reference>
<accession>A0A5C8YZR3</accession>
<name>A0A5C8YZR3_9GAMM</name>
<evidence type="ECO:0000256" key="1">
    <source>
        <dbReference type="SAM" id="SignalP"/>
    </source>
</evidence>
<comment type="caution">
    <text evidence="3">The sequence shown here is derived from an EMBL/GenBank/DDBJ whole genome shotgun (WGS) entry which is preliminary data.</text>
</comment>
<dbReference type="InterPro" id="IPR000421">
    <property type="entry name" value="FA58C"/>
</dbReference>
<dbReference type="InterPro" id="IPR008979">
    <property type="entry name" value="Galactose-bd-like_sf"/>
</dbReference>
<dbReference type="AlphaFoldDB" id="A0A5C8YZR3"/>
<dbReference type="InterPro" id="IPR014895">
    <property type="entry name" value="Alginate_lyase_2"/>
</dbReference>
<dbReference type="Proteomes" id="UP000321764">
    <property type="component" value="Unassembled WGS sequence"/>
</dbReference>
<dbReference type="Pfam" id="PF08787">
    <property type="entry name" value="Alginate_lyase2"/>
    <property type="match status" value="2"/>
</dbReference>
<dbReference type="Gene3D" id="2.60.120.260">
    <property type="entry name" value="Galactose-binding domain-like"/>
    <property type="match status" value="1"/>
</dbReference>
<dbReference type="InterPro" id="IPR013320">
    <property type="entry name" value="ConA-like_dom_sf"/>
</dbReference>
<dbReference type="EMBL" id="VKAD01000003">
    <property type="protein sequence ID" value="TXR51355.1"/>
    <property type="molecule type" value="Genomic_DNA"/>
</dbReference>
<dbReference type="RefSeq" id="WP_147714850.1">
    <property type="nucleotide sequence ID" value="NZ_VKAD01000003.1"/>
</dbReference>
<organism evidence="3 4">
    <name type="scientific">Reinekea thalattae</name>
    <dbReference type="NCBI Taxonomy" id="2593301"/>
    <lineage>
        <taxon>Bacteria</taxon>
        <taxon>Pseudomonadati</taxon>
        <taxon>Pseudomonadota</taxon>
        <taxon>Gammaproteobacteria</taxon>
        <taxon>Oceanospirillales</taxon>
        <taxon>Saccharospirillaceae</taxon>
        <taxon>Reinekea</taxon>
    </lineage>
</organism>
<dbReference type="Pfam" id="PF00754">
    <property type="entry name" value="F5_F8_type_C"/>
    <property type="match status" value="1"/>
</dbReference>
<evidence type="ECO:0000313" key="4">
    <source>
        <dbReference type="Proteomes" id="UP000321764"/>
    </source>
</evidence>
<proteinExistence type="predicted"/>
<feature type="chain" id="PRO_5023124538" description="F5/8 type C domain-containing protein" evidence="1">
    <location>
        <begin position="27"/>
        <end position="762"/>
    </location>
</feature>
<keyword evidence="1" id="KW-0732">Signal</keyword>
<dbReference type="OrthoDB" id="1113844at2"/>
<evidence type="ECO:0000259" key="2">
    <source>
        <dbReference type="PROSITE" id="PS50022"/>
    </source>
</evidence>
<dbReference type="SUPFAM" id="SSF49899">
    <property type="entry name" value="Concanavalin A-like lectins/glucanases"/>
    <property type="match status" value="2"/>
</dbReference>
<dbReference type="PROSITE" id="PS50022">
    <property type="entry name" value="FA58C_3"/>
    <property type="match status" value="1"/>
</dbReference>
<feature type="domain" description="F5/8 type C" evidence="2">
    <location>
        <begin position="13"/>
        <end position="154"/>
    </location>
</feature>
<gene>
    <name evidence="3" type="ORF">FME95_12550</name>
</gene>
<dbReference type="Gene3D" id="2.60.120.200">
    <property type="match status" value="2"/>
</dbReference>
<protein>
    <recommendedName>
        <fullName evidence="2">F5/8 type C domain-containing protein</fullName>
    </recommendedName>
</protein>
<evidence type="ECO:0000313" key="3">
    <source>
        <dbReference type="EMBL" id="TXR51355.1"/>
    </source>
</evidence>
<keyword evidence="4" id="KW-1185">Reference proteome</keyword>
<feature type="signal peptide" evidence="1">
    <location>
        <begin position="1"/>
        <end position="26"/>
    </location>
</feature>
<sequence length="762" mass="84074">MKYSHRKRLTAAAAISALTTLGAAIAATPISVTSSEHDGNGPEFMIDDDLKTRWSSNGEGQWAIFEYDKSYRFDAAKVSFHKGNERTSSFAVEASNDGTNWTPVLGKTTSAGITLGYQRFAFDSPIEAKYIKYVGYGNSGSAWNSVTEFRAVDCSGGDECPADEIITAEMIAEFEAAKIIEKNDGPATTLDDWKITLPTTYANHFGSGSDSSAAEILPHNCSIDGTSLDESTSNPYFRVDNEGWHFRVPLEGGVTTPNTTYIRTELRELHNWTPCGETSLANWGYDGGTHTLGATLKINEFPAEPKKKDGVSPDRPKVVLGQIHAHDINAATVKLLWEGSDKPIRVILNKTTTKSAFSVSLGKIKDPSKPWVYLIKMTADGIELSAGGVTKKLKFGQELDNAWKDETFYFKAGLYPQISPKSGGAFDVTFSKLAIEHKKRPGDFGEHVPLVCDPEVFKGCSDSASNWWPMPLPKTYPPQQPQAYLPPGMNFDLAGWYLSIATDHDANGKPDDVPEQYLAQGWQHPEFFYTAADGGLTMKSYIKGVRTSKNTKYVRTELRQMLRRGDTNIDLKGVTKNNWVFSSAPIADQKAAGGVDGVMEATLKIDHTTTTGAVEQVGRFIIGQIHANDDEPIRLYYRKLPDHERGFVYFMHENRNEGSDIKYDLVGEYNGNPVDPEDGIALGEVFSYRIAVVGNEMTVTIMRDGKPDVTQVVDMSQSGYDAGGQYMYFKAGVYNQNNSGDPDDYAQVTFYKLTTSHGRYQQ</sequence>
<dbReference type="SUPFAM" id="SSF49785">
    <property type="entry name" value="Galactose-binding domain-like"/>
    <property type="match status" value="1"/>
</dbReference>